<dbReference type="PANTHER" id="PTHR30404">
    <property type="entry name" value="N-ACETYLMURAMOYL-L-ALANINE AMIDASE"/>
    <property type="match status" value="1"/>
</dbReference>
<protein>
    <recommendedName>
        <fullName evidence="2">N-acetylmuramoyl-L-alanine amidase</fullName>
        <ecNumber evidence="2">3.5.1.28</ecNumber>
    </recommendedName>
</protein>
<dbReference type="InterPro" id="IPR002508">
    <property type="entry name" value="MurNAc-LAA_cat"/>
</dbReference>
<comment type="caution">
    <text evidence="6">The sequence shown here is derived from an EMBL/GenBank/DDBJ whole genome shotgun (WGS) entry which is preliminary data.</text>
</comment>
<dbReference type="FunFam" id="3.40.630.40:FF:000005">
    <property type="entry name" value="N-acetylmuramoyl-L-alanine amidase (AmiA)"/>
    <property type="match status" value="1"/>
</dbReference>
<comment type="catalytic activity">
    <reaction evidence="1">
        <text>Hydrolyzes the link between N-acetylmuramoyl residues and L-amino acid residues in certain cell-wall glycopeptides.</text>
        <dbReference type="EC" id="3.5.1.28"/>
    </reaction>
</comment>
<accession>A0A502H0N7</accession>
<feature type="domain" description="MurNAc-LAA" evidence="5">
    <location>
        <begin position="170"/>
        <end position="327"/>
    </location>
</feature>
<dbReference type="CDD" id="cd02696">
    <property type="entry name" value="MurNAc-LAA"/>
    <property type="match status" value="1"/>
</dbReference>
<dbReference type="Proteomes" id="UP000317646">
    <property type="component" value="Unassembled WGS sequence"/>
</dbReference>
<gene>
    <name evidence="6" type="ORF">EAH73_06370</name>
</gene>
<dbReference type="Pfam" id="PF01520">
    <property type="entry name" value="Amidase_3"/>
    <property type="match status" value="1"/>
</dbReference>
<dbReference type="EMBL" id="RCYZ01000002">
    <property type="protein sequence ID" value="TPG67345.1"/>
    <property type="molecule type" value="Genomic_DNA"/>
</dbReference>
<evidence type="ECO:0000259" key="5">
    <source>
        <dbReference type="SMART" id="SM00646"/>
    </source>
</evidence>
<evidence type="ECO:0000313" key="6">
    <source>
        <dbReference type="EMBL" id="TPG67345.1"/>
    </source>
</evidence>
<evidence type="ECO:0000256" key="3">
    <source>
        <dbReference type="ARBA" id="ARBA00022801"/>
    </source>
</evidence>
<dbReference type="SMART" id="SM00646">
    <property type="entry name" value="Ami_3"/>
    <property type="match status" value="1"/>
</dbReference>
<evidence type="ECO:0000256" key="4">
    <source>
        <dbReference type="SAM" id="MobiDB-lite"/>
    </source>
</evidence>
<evidence type="ECO:0000313" key="7">
    <source>
        <dbReference type="Proteomes" id="UP000317646"/>
    </source>
</evidence>
<keyword evidence="3" id="KW-0378">Hydrolase</keyword>
<dbReference type="EC" id="3.5.1.28" evidence="2"/>
<dbReference type="GO" id="GO:0008745">
    <property type="term" value="F:N-acetylmuramoyl-L-alanine amidase activity"/>
    <property type="evidence" value="ECO:0007669"/>
    <property type="project" value="UniProtKB-EC"/>
</dbReference>
<dbReference type="Gene3D" id="3.40.630.40">
    <property type="entry name" value="Zn-dependent exopeptidases"/>
    <property type="match status" value="1"/>
</dbReference>
<dbReference type="GO" id="GO:0009253">
    <property type="term" value="P:peptidoglycan catabolic process"/>
    <property type="evidence" value="ECO:0007669"/>
    <property type="project" value="InterPro"/>
</dbReference>
<dbReference type="InterPro" id="IPR050695">
    <property type="entry name" value="N-acetylmuramoyl_amidase_3"/>
</dbReference>
<feature type="region of interest" description="Disordered" evidence="4">
    <location>
        <begin position="18"/>
        <end position="44"/>
    </location>
</feature>
<dbReference type="OrthoDB" id="9806267at2"/>
<dbReference type="PANTHER" id="PTHR30404:SF0">
    <property type="entry name" value="N-ACETYLMURAMOYL-L-ALANINE AMIDASE AMIC"/>
    <property type="match status" value="1"/>
</dbReference>
<proteinExistence type="predicted"/>
<keyword evidence="7" id="KW-1185">Reference proteome</keyword>
<dbReference type="SUPFAM" id="SSF53187">
    <property type="entry name" value="Zn-dependent exopeptidases"/>
    <property type="match status" value="1"/>
</dbReference>
<sequence>MESGLAVGARWARAVPALSSSQASASPRRAPAVPARRQSAAQQRRTWDIAGNSVTFEASTKVAGCYPTSTNDVRIIAFLAGAALLLAAAPAPSRPLAGPPAPARYRLRTVVLDAGHGGKDPGCHGLKAREKDVALGLVLALGRQIEQNMPDVKVIYTRKTDVFVELGERAAIANRHHADLFISIHCNAASRDSHGTEVWTMGLHKSTANLGVAQRENSVILQEDDYKDRYDGFDPRSPQSHILFSLFQSAYVTNSLRFAQRVDGALRRDVGRASRGVKQAGFIVLWKSTMPSVLIESGFLTNPTEERYLNDKANQTYMAAGIFRAFRAYKRELEGSAADEADD</sequence>
<name>A0A502H0N7_9BACT</name>
<dbReference type="AlphaFoldDB" id="A0A502H0N7"/>
<evidence type="ECO:0000256" key="2">
    <source>
        <dbReference type="ARBA" id="ARBA00011901"/>
    </source>
</evidence>
<reference evidence="6 7" key="1">
    <citation type="journal article" date="2019" name="Environ. Microbiol.">
        <title>Species interactions and distinct microbial communities in high Arctic permafrost affected cryosols are associated with the CH4 and CO2 gas fluxes.</title>
        <authorList>
            <person name="Altshuler I."/>
            <person name="Hamel J."/>
            <person name="Turney S."/>
            <person name="Magnuson E."/>
            <person name="Levesque R."/>
            <person name="Greer C."/>
            <person name="Whyte L.G."/>
        </authorList>
    </citation>
    <scope>NUCLEOTIDE SEQUENCE [LARGE SCALE GENOMIC DNA]</scope>
    <source>
        <strain evidence="6 7">S9.2P</strain>
    </source>
</reference>
<dbReference type="GO" id="GO:0030288">
    <property type="term" value="C:outer membrane-bounded periplasmic space"/>
    <property type="evidence" value="ECO:0007669"/>
    <property type="project" value="TreeGrafter"/>
</dbReference>
<organism evidence="6 7">
    <name type="scientific">Hymenobacter nivis</name>
    <dbReference type="NCBI Taxonomy" id="1850093"/>
    <lineage>
        <taxon>Bacteria</taxon>
        <taxon>Pseudomonadati</taxon>
        <taxon>Bacteroidota</taxon>
        <taxon>Cytophagia</taxon>
        <taxon>Cytophagales</taxon>
        <taxon>Hymenobacteraceae</taxon>
        <taxon>Hymenobacter</taxon>
    </lineage>
</organism>
<evidence type="ECO:0000256" key="1">
    <source>
        <dbReference type="ARBA" id="ARBA00001561"/>
    </source>
</evidence>